<sequence>MSYIIPLFLGLFVLIVHAVFYYHDKAVLNAAASETAVLGAQAVRREGAEYDLEGFFRERTDGRLIWMTGLSVDVSETDREIRVEASARRSIMELSVCQKARIVRPEEKLRMTAEVG</sequence>
<proteinExistence type="predicted"/>
<accession>A0A9D2RJC5</accession>
<reference evidence="1" key="2">
    <citation type="submission" date="2021-04" db="EMBL/GenBank/DDBJ databases">
        <authorList>
            <person name="Gilroy R."/>
        </authorList>
    </citation>
    <scope>NUCLEOTIDE SEQUENCE</scope>
    <source>
        <strain evidence="1">ChiBcec15-3976</strain>
    </source>
</reference>
<evidence type="ECO:0000313" key="2">
    <source>
        <dbReference type="Proteomes" id="UP000823909"/>
    </source>
</evidence>
<reference evidence="1" key="1">
    <citation type="journal article" date="2021" name="PeerJ">
        <title>Extensive microbial diversity within the chicken gut microbiome revealed by metagenomics and culture.</title>
        <authorList>
            <person name="Gilroy R."/>
            <person name="Ravi A."/>
            <person name="Getino M."/>
            <person name="Pursley I."/>
            <person name="Horton D.L."/>
            <person name="Alikhan N.F."/>
            <person name="Baker D."/>
            <person name="Gharbi K."/>
            <person name="Hall N."/>
            <person name="Watson M."/>
            <person name="Adriaenssens E.M."/>
            <person name="Foster-Nyarko E."/>
            <person name="Jarju S."/>
            <person name="Secka A."/>
            <person name="Antonio M."/>
            <person name="Oren A."/>
            <person name="Chaudhuri R.R."/>
            <person name="La Ragione R."/>
            <person name="Hildebrand F."/>
            <person name="Pallen M.J."/>
        </authorList>
    </citation>
    <scope>NUCLEOTIDE SEQUENCE</scope>
    <source>
        <strain evidence="1">ChiBcec15-3976</strain>
    </source>
</reference>
<dbReference type="AlphaFoldDB" id="A0A9D2RJC5"/>
<name>A0A9D2RJC5_9FIRM</name>
<protein>
    <submittedName>
        <fullName evidence="1">Pilus assembly protein</fullName>
    </submittedName>
</protein>
<organism evidence="1 2">
    <name type="scientific">Candidatus Mediterraneibacter quadrami</name>
    <dbReference type="NCBI Taxonomy" id="2838684"/>
    <lineage>
        <taxon>Bacteria</taxon>
        <taxon>Bacillati</taxon>
        <taxon>Bacillota</taxon>
        <taxon>Clostridia</taxon>
        <taxon>Lachnospirales</taxon>
        <taxon>Lachnospiraceae</taxon>
        <taxon>Mediterraneibacter</taxon>
    </lineage>
</organism>
<dbReference type="Proteomes" id="UP000823909">
    <property type="component" value="Unassembled WGS sequence"/>
</dbReference>
<evidence type="ECO:0000313" key="1">
    <source>
        <dbReference type="EMBL" id="HJD43341.1"/>
    </source>
</evidence>
<comment type="caution">
    <text evidence="1">The sequence shown here is derived from an EMBL/GenBank/DDBJ whole genome shotgun (WGS) entry which is preliminary data.</text>
</comment>
<gene>
    <name evidence="1" type="ORF">H9910_10160</name>
</gene>
<dbReference type="EMBL" id="DWUU01000060">
    <property type="protein sequence ID" value="HJD43341.1"/>
    <property type="molecule type" value="Genomic_DNA"/>
</dbReference>